<dbReference type="PRINTS" id="PR00721">
    <property type="entry name" value="STOMATIN"/>
</dbReference>
<evidence type="ECO:0000313" key="4">
    <source>
        <dbReference type="EMBL" id="KJU81593.1"/>
    </source>
</evidence>
<evidence type="ECO:0000313" key="5">
    <source>
        <dbReference type="Proteomes" id="UP000033423"/>
    </source>
</evidence>
<comment type="caution">
    <text evidence="4">The sequence shown here is derived from an EMBL/GenBank/DDBJ whole genome shotgun (WGS) entry which is preliminary data.</text>
</comment>
<dbReference type="AlphaFoldDB" id="A0A0F3GLL7"/>
<dbReference type="EMBL" id="LACI01002633">
    <property type="protein sequence ID" value="KJU81593.1"/>
    <property type="molecule type" value="Genomic_DNA"/>
</dbReference>
<comment type="subcellular location">
    <subcellularLocation>
        <location evidence="1">Membrane</location>
        <topology evidence="1">Single-pass membrane protein</topology>
    </subcellularLocation>
</comment>
<name>A0A0F3GLL7_9BACT</name>
<protein>
    <submittedName>
        <fullName evidence="4">Membrane protease subunit, stomatin/prohibitin</fullName>
    </submittedName>
</protein>
<dbReference type="GO" id="GO:0098552">
    <property type="term" value="C:side of membrane"/>
    <property type="evidence" value="ECO:0007669"/>
    <property type="project" value="UniProtKB-ARBA"/>
</dbReference>
<dbReference type="SMART" id="SM00244">
    <property type="entry name" value="PHB"/>
    <property type="match status" value="1"/>
</dbReference>
<comment type="similarity">
    <text evidence="2">Belongs to the band 7/mec-2 family.</text>
</comment>
<dbReference type="Proteomes" id="UP000033423">
    <property type="component" value="Unassembled WGS sequence"/>
</dbReference>
<dbReference type="GO" id="GO:0005886">
    <property type="term" value="C:plasma membrane"/>
    <property type="evidence" value="ECO:0007669"/>
    <property type="project" value="InterPro"/>
</dbReference>
<dbReference type="Gene3D" id="3.30.479.30">
    <property type="entry name" value="Band 7 domain"/>
    <property type="match status" value="1"/>
</dbReference>
<reference evidence="4 5" key="1">
    <citation type="submission" date="2015-02" db="EMBL/GenBank/DDBJ databases">
        <title>Single-cell genomics of uncultivated deep-branching MTB reveals a conserved set of magnetosome genes.</title>
        <authorList>
            <person name="Kolinko S."/>
            <person name="Richter M."/>
            <person name="Glockner F.O."/>
            <person name="Brachmann A."/>
            <person name="Schuler D."/>
        </authorList>
    </citation>
    <scope>NUCLEOTIDE SEQUENCE [LARGE SCALE GENOMIC DNA]</scope>
    <source>
        <strain evidence="4">TM-1</strain>
    </source>
</reference>
<dbReference type="FunFam" id="3.30.479.30:FF:000004">
    <property type="entry name" value="Putative membrane protease family, stomatin"/>
    <property type="match status" value="1"/>
</dbReference>
<gene>
    <name evidence="4" type="ORF">MBAV_006219</name>
</gene>
<dbReference type="CDD" id="cd08826">
    <property type="entry name" value="SPFH_eoslipins_u1"/>
    <property type="match status" value="1"/>
</dbReference>
<keyword evidence="5" id="KW-1185">Reference proteome</keyword>
<evidence type="ECO:0000256" key="2">
    <source>
        <dbReference type="ARBA" id="ARBA00008164"/>
    </source>
</evidence>
<dbReference type="GO" id="GO:0008233">
    <property type="term" value="F:peptidase activity"/>
    <property type="evidence" value="ECO:0007669"/>
    <property type="project" value="UniProtKB-KW"/>
</dbReference>
<keyword evidence="4" id="KW-0378">Hydrolase</keyword>
<dbReference type="GO" id="GO:0006508">
    <property type="term" value="P:proteolysis"/>
    <property type="evidence" value="ECO:0007669"/>
    <property type="project" value="UniProtKB-KW"/>
</dbReference>
<dbReference type="InterPro" id="IPR001107">
    <property type="entry name" value="Band_7"/>
</dbReference>
<dbReference type="SUPFAM" id="SSF117892">
    <property type="entry name" value="Band 7/SPFH domain"/>
    <property type="match status" value="1"/>
</dbReference>
<dbReference type="PANTHER" id="PTHR10264:SF19">
    <property type="entry name" value="AT06885P-RELATED"/>
    <property type="match status" value="1"/>
</dbReference>
<organism evidence="4 5">
    <name type="scientific">Candidatus Magnetobacterium bavaricum</name>
    <dbReference type="NCBI Taxonomy" id="29290"/>
    <lineage>
        <taxon>Bacteria</taxon>
        <taxon>Pseudomonadati</taxon>
        <taxon>Nitrospirota</taxon>
        <taxon>Thermodesulfovibrionia</taxon>
        <taxon>Thermodesulfovibrionales</taxon>
        <taxon>Candidatus Magnetobacteriaceae</taxon>
        <taxon>Candidatus Magnetobacterium</taxon>
    </lineage>
</organism>
<dbReference type="Gene3D" id="6.10.250.2090">
    <property type="match status" value="1"/>
</dbReference>
<dbReference type="PANTHER" id="PTHR10264">
    <property type="entry name" value="BAND 7 PROTEIN-RELATED"/>
    <property type="match status" value="1"/>
</dbReference>
<feature type="domain" description="Band 7" evidence="3">
    <location>
        <begin position="13"/>
        <end position="170"/>
    </location>
</feature>
<evidence type="ECO:0000256" key="1">
    <source>
        <dbReference type="ARBA" id="ARBA00004167"/>
    </source>
</evidence>
<evidence type="ECO:0000259" key="3">
    <source>
        <dbReference type="SMART" id="SM00244"/>
    </source>
</evidence>
<dbReference type="InterPro" id="IPR036013">
    <property type="entry name" value="Band_7/SPFH_dom_sf"/>
</dbReference>
<proteinExistence type="inferred from homology"/>
<sequence length="260" mass="29129">MFLLSAAVFFLWSAIKILNEYERGVVFRLGRVVPLKGPGLVLILPVLDKLVKVSLRTVTMDVPSQDIITKDNVTVKVNAVVYFRVIDPIRAVTEIEDYYFGTSQIAQTTLRSVLGQSHLDDLLSKRDEINSELQRIIDLQTEPWGIKVTAVETKNVDLPAEMQRAIAKQAEAERERRAKIIHAEGEQQAAQKLADAAKIIASESGTLQLRYLQTLTEISAEKNSTIIFPLPIDLITPFLEFSNRKDANTAVKLPPRPPQQ</sequence>
<keyword evidence="4" id="KW-0645">Protease</keyword>
<dbReference type="InterPro" id="IPR001972">
    <property type="entry name" value="Stomatin_HflK_fam"/>
</dbReference>
<accession>A0A0F3GLL7</accession>
<dbReference type="Pfam" id="PF01145">
    <property type="entry name" value="Band_7"/>
    <property type="match status" value="1"/>
</dbReference>
<dbReference type="PATRIC" id="fig|29290.4.peg.8219"/>
<dbReference type="InterPro" id="IPR043202">
    <property type="entry name" value="Band-7_stomatin-like"/>
</dbReference>